<keyword evidence="4" id="KW-1185">Reference proteome</keyword>
<proteinExistence type="predicted"/>
<reference evidence="3" key="1">
    <citation type="submission" date="2021-04" db="EMBL/GenBank/DDBJ databases">
        <authorList>
            <person name="Hartkoorn R.C."/>
            <person name="Beaudoing E."/>
            <person name="Hot D."/>
        </authorList>
    </citation>
    <scope>NUCLEOTIDE SEQUENCE</scope>
    <source>
        <strain evidence="3">NRRL B-16292</strain>
    </source>
</reference>
<reference evidence="3" key="2">
    <citation type="submission" date="2022-09" db="EMBL/GenBank/DDBJ databases">
        <title>Biosynthetic gene clusters of Dactylosporangioum fulvum.</title>
        <authorList>
            <person name="Caradec T."/>
        </authorList>
    </citation>
    <scope>NUCLEOTIDE SEQUENCE</scope>
    <source>
        <strain evidence="3">NRRL B-16292</strain>
    </source>
</reference>
<evidence type="ECO:0000313" key="4">
    <source>
        <dbReference type="Proteomes" id="UP001059617"/>
    </source>
</evidence>
<keyword evidence="2" id="KW-1133">Transmembrane helix</keyword>
<keyword evidence="2" id="KW-0472">Membrane</keyword>
<feature type="compositionally biased region" description="Polar residues" evidence="1">
    <location>
        <begin position="129"/>
        <end position="143"/>
    </location>
</feature>
<sequence length="149" mass="15669">MSSQWKRGRRRAESVAEDAWEHLRAAVGSASGTARSVGGTVKDLADEASSRYGAASERVGSAADEAWRRANLALDALSGRRPRKPWGWIALAVLGGIAVGWAAAATAPKAIQAATDRFIEDEEAPIPTGMTTSYDTPAAQSRTDGYPAV</sequence>
<protein>
    <submittedName>
        <fullName evidence="3">Uncharacterized protein</fullName>
    </submittedName>
</protein>
<gene>
    <name evidence="3" type="ORF">Dfulv_08985</name>
</gene>
<keyword evidence="2" id="KW-0812">Transmembrane</keyword>
<dbReference type="EMBL" id="CP073720">
    <property type="protein sequence ID" value="UWP84352.1"/>
    <property type="molecule type" value="Genomic_DNA"/>
</dbReference>
<name>A0ABY5W2S5_9ACTN</name>
<feature type="region of interest" description="Disordered" evidence="1">
    <location>
        <begin position="122"/>
        <end position="149"/>
    </location>
</feature>
<dbReference type="RefSeq" id="WP_259862180.1">
    <property type="nucleotide sequence ID" value="NZ_BAAAST010000005.1"/>
</dbReference>
<dbReference type="Proteomes" id="UP001059617">
    <property type="component" value="Chromosome"/>
</dbReference>
<accession>A0ABY5W2S5</accession>
<evidence type="ECO:0000256" key="1">
    <source>
        <dbReference type="SAM" id="MobiDB-lite"/>
    </source>
</evidence>
<evidence type="ECO:0000256" key="2">
    <source>
        <dbReference type="SAM" id="Phobius"/>
    </source>
</evidence>
<organism evidence="3 4">
    <name type="scientific">Dactylosporangium fulvum</name>
    <dbReference type="NCBI Taxonomy" id="53359"/>
    <lineage>
        <taxon>Bacteria</taxon>
        <taxon>Bacillati</taxon>
        <taxon>Actinomycetota</taxon>
        <taxon>Actinomycetes</taxon>
        <taxon>Micromonosporales</taxon>
        <taxon>Micromonosporaceae</taxon>
        <taxon>Dactylosporangium</taxon>
    </lineage>
</organism>
<feature type="transmembrane region" description="Helical" evidence="2">
    <location>
        <begin position="86"/>
        <end position="104"/>
    </location>
</feature>
<evidence type="ECO:0000313" key="3">
    <source>
        <dbReference type="EMBL" id="UWP84352.1"/>
    </source>
</evidence>